<keyword evidence="1" id="KW-0732">Signal</keyword>
<gene>
    <name evidence="2" type="ORF">TIFTF001_049193</name>
</gene>
<comment type="caution">
    <text evidence="2">The sequence shown here is derived from an EMBL/GenBank/DDBJ whole genome shotgun (WGS) entry which is preliminary data.</text>
</comment>
<protein>
    <submittedName>
        <fullName evidence="2">Uncharacterized protein</fullName>
    </submittedName>
</protein>
<evidence type="ECO:0000313" key="2">
    <source>
        <dbReference type="EMBL" id="GMN25146.1"/>
    </source>
</evidence>
<dbReference type="AlphaFoldDB" id="A0AA87ZJ17"/>
<organism evidence="2 3">
    <name type="scientific">Ficus carica</name>
    <name type="common">Common fig</name>
    <dbReference type="NCBI Taxonomy" id="3494"/>
    <lineage>
        <taxon>Eukaryota</taxon>
        <taxon>Viridiplantae</taxon>
        <taxon>Streptophyta</taxon>
        <taxon>Embryophyta</taxon>
        <taxon>Tracheophyta</taxon>
        <taxon>Spermatophyta</taxon>
        <taxon>Magnoliopsida</taxon>
        <taxon>eudicotyledons</taxon>
        <taxon>Gunneridae</taxon>
        <taxon>Pentapetalae</taxon>
        <taxon>rosids</taxon>
        <taxon>fabids</taxon>
        <taxon>Rosales</taxon>
        <taxon>Moraceae</taxon>
        <taxon>Ficeae</taxon>
        <taxon>Ficus</taxon>
    </lineage>
</organism>
<dbReference type="Proteomes" id="UP001187192">
    <property type="component" value="Unassembled WGS sequence"/>
</dbReference>
<reference evidence="2" key="1">
    <citation type="submission" date="2023-07" db="EMBL/GenBank/DDBJ databases">
        <title>draft genome sequence of fig (Ficus carica).</title>
        <authorList>
            <person name="Takahashi T."/>
            <person name="Nishimura K."/>
        </authorList>
    </citation>
    <scope>NUCLEOTIDE SEQUENCE</scope>
</reference>
<proteinExistence type="predicted"/>
<evidence type="ECO:0000256" key="1">
    <source>
        <dbReference type="SAM" id="SignalP"/>
    </source>
</evidence>
<dbReference type="EMBL" id="BTGU01006905">
    <property type="protein sequence ID" value="GMN25146.1"/>
    <property type="molecule type" value="Genomic_DNA"/>
</dbReference>
<keyword evidence="3" id="KW-1185">Reference proteome</keyword>
<name>A0AA87ZJ17_FICCA</name>
<evidence type="ECO:0000313" key="3">
    <source>
        <dbReference type="Proteomes" id="UP001187192"/>
    </source>
</evidence>
<accession>A0AA87ZJ17</accession>
<sequence>MAPFLVLVPFLELIPQGFGLWPPSWNLLPQGFGRIWPMAPILELASSRIWPMAPILEPLLLMAAPILEFPPQGFGRLR</sequence>
<feature type="signal peptide" evidence="1">
    <location>
        <begin position="1"/>
        <end position="19"/>
    </location>
</feature>
<feature type="chain" id="PRO_5041642622" evidence="1">
    <location>
        <begin position="20"/>
        <end position="78"/>
    </location>
</feature>